<keyword evidence="1" id="KW-0540">Nuclease</keyword>
<comment type="caution">
    <text evidence="4">The sequence shown here is derived from an EMBL/GenBank/DDBJ whole genome shotgun (WGS) entry which is preliminary data.</text>
</comment>
<evidence type="ECO:0000313" key="4">
    <source>
        <dbReference type="EMBL" id="GCB90054.1"/>
    </source>
</evidence>
<dbReference type="InterPro" id="IPR000026">
    <property type="entry name" value="N1-like"/>
</dbReference>
<dbReference type="eggNOG" id="COG4290">
    <property type="taxonomic scope" value="Bacteria"/>
</dbReference>
<dbReference type="Proteomes" id="UP000288351">
    <property type="component" value="Unassembled WGS sequence"/>
</dbReference>
<reference evidence="4 5" key="1">
    <citation type="journal article" date="2019" name="Microbiol. Resour. Announc.">
        <title>Draft Genome Sequence of the Most Traditional epsilon-Poly-l-Lysine Producer, Streptomyces albulus NBRC14147.</title>
        <authorList>
            <person name="Yamanaka K."/>
            <person name="Hamano Y."/>
        </authorList>
    </citation>
    <scope>NUCLEOTIDE SEQUENCE [LARGE SCALE GENOMIC DNA]</scope>
    <source>
        <strain evidence="4 5">NBRC 14147</strain>
    </source>
</reference>
<gene>
    <name evidence="4" type="ORF">SALB_02748</name>
</gene>
<evidence type="ECO:0000256" key="1">
    <source>
        <dbReference type="ARBA" id="ARBA00022722"/>
    </source>
</evidence>
<sequence length="157" mass="16565">MLIHTAPRRAAAVLGALLAGLLLVLTGCSTGGDGKGSSAGTHRPSATSTAGGRPSGDGAAPGWAKGLPTVPAGRLPAEAQHTLKLIDAGGPFPYPKDGTVFGNYEKQLPKEPRGYYHEYTVDTPGARNRGARRLITGKHHEFFYTDDHYKSFKAVLR</sequence>
<keyword evidence="2" id="KW-0378">Hydrolase</keyword>
<evidence type="ECO:0000313" key="5">
    <source>
        <dbReference type="Proteomes" id="UP000288351"/>
    </source>
</evidence>
<name>A0A059W3R7_STRNR</name>
<feature type="region of interest" description="Disordered" evidence="3">
    <location>
        <begin position="32"/>
        <end position="67"/>
    </location>
</feature>
<dbReference type="AlphaFoldDB" id="A0A059W3R7"/>
<dbReference type="InterPro" id="IPR016191">
    <property type="entry name" value="Ribonuclease/ribotoxin"/>
</dbReference>
<proteinExistence type="predicted"/>
<dbReference type="SUPFAM" id="SSF53933">
    <property type="entry name" value="Microbial ribonucleases"/>
    <property type="match status" value="1"/>
</dbReference>
<dbReference type="RefSeq" id="WP_016570652.1">
    <property type="nucleotide sequence ID" value="NZ_BHXC01000006.1"/>
</dbReference>
<dbReference type="Gene3D" id="3.10.450.30">
    <property type="entry name" value="Microbial ribonucleases"/>
    <property type="match status" value="1"/>
</dbReference>
<accession>A0A059W3R7</accession>
<dbReference type="Pfam" id="PF00545">
    <property type="entry name" value="Ribonuclease"/>
    <property type="match status" value="1"/>
</dbReference>
<dbReference type="EMBL" id="BHXC01000006">
    <property type="protein sequence ID" value="GCB90054.1"/>
    <property type="molecule type" value="Genomic_DNA"/>
</dbReference>
<protein>
    <submittedName>
        <fullName evidence="4">Ribonuclease N1</fullName>
    </submittedName>
</protein>
<dbReference type="GO" id="GO:0016787">
    <property type="term" value="F:hydrolase activity"/>
    <property type="evidence" value="ECO:0007669"/>
    <property type="project" value="UniProtKB-KW"/>
</dbReference>
<organism evidence="4 5">
    <name type="scientific">Streptomyces noursei</name>
    <name type="common">Streptomyces albulus</name>
    <dbReference type="NCBI Taxonomy" id="1971"/>
    <lineage>
        <taxon>Bacteria</taxon>
        <taxon>Bacillati</taxon>
        <taxon>Actinomycetota</taxon>
        <taxon>Actinomycetes</taxon>
        <taxon>Kitasatosporales</taxon>
        <taxon>Streptomycetaceae</taxon>
        <taxon>Streptomyces</taxon>
    </lineage>
</organism>
<evidence type="ECO:0000256" key="2">
    <source>
        <dbReference type="ARBA" id="ARBA00022801"/>
    </source>
</evidence>
<feature type="compositionally biased region" description="Polar residues" evidence="3">
    <location>
        <begin position="38"/>
        <end position="50"/>
    </location>
</feature>
<dbReference type="GO" id="GO:0003723">
    <property type="term" value="F:RNA binding"/>
    <property type="evidence" value="ECO:0007669"/>
    <property type="project" value="InterPro"/>
</dbReference>
<evidence type="ECO:0000256" key="3">
    <source>
        <dbReference type="SAM" id="MobiDB-lite"/>
    </source>
</evidence>
<dbReference type="GO" id="GO:0004521">
    <property type="term" value="F:RNA endonuclease activity"/>
    <property type="evidence" value="ECO:0007669"/>
    <property type="project" value="InterPro"/>
</dbReference>
<dbReference type="STRING" id="68570.DC74_1917"/>